<sequence>MDRLTPNPEEVSDLRAVDEKELADWIASESSSFSPWFRLFYRLRFLSEWWSNVDHIENHPVDMSIVRMN</sequence>
<dbReference type="EMBL" id="JAHQIW010003641">
    <property type="protein sequence ID" value="KAJ1359512.1"/>
    <property type="molecule type" value="Genomic_DNA"/>
</dbReference>
<evidence type="ECO:0000313" key="2">
    <source>
        <dbReference type="Proteomes" id="UP001196413"/>
    </source>
</evidence>
<dbReference type="AlphaFoldDB" id="A0AAD5N1S0"/>
<evidence type="ECO:0000313" key="1">
    <source>
        <dbReference type="EMBL" id="KAJ1359512.1"/>
    </source>
</evidence>
<name>A0AAD5N1S0_PARTN</name>
<gene>
    <name evidence="1" type="ORF">KIN20_018269</name>
</gene>
<keyword evidence="2" id="KW-1185">Reference proteome</keyword>
<accession>A0AAD5N1S0</accession>
<protein>
    <submittedName>
        <fullName evidence="1">Uncharacterized protein</fullName>
    </submittedName>
</protein>
<dbReference type="Proteomes" id="UP001196413">
    <property type="component" value="Unassembled WGS sequence"/>
</dbReference>
<reference evidence="1" key="1">
    <citation type="submission" date="2021-06" db="EMBL/GenBank/DDBJ databases">
        <title>Parelaphostrongylus tenuis whole genome reference sequence.</title>
        <authorList>
            <person name="Garwood T.J."/>
            <person name="Larsen P.A."/>
            <person name="Fountain-Jones N.M."/>
            <person name="Garbe J.R."/>
            <person name="Macchietto M.G."/>
            <person name="Kania S.A."/>
            <person name="Gerhold R.W."/>
            <person name="Richards J.E."/>
            <person name="Wolf T.M."/>
        </authorList>
    </citation>
    <scope>NUCLEOTIDE SEQUENCE</scope>
    <source>
        <strain evidence="1">MNPRO001-30</strain>
        <tissue evidence="1">Meninges</tissue>
    </source>
</reference>
<dbReference type="Gene3D" id="3.90.79.10">
    <property type="entry name" value="Nucleoside Triphosphate Pyrophosphohydrolase"/>
    <property type="match status" value="1"/>
</dbReference>
<organism evidence="1 2">
    <name type="scientific">Parelaphostrongylus tenuis</name>
    <name type="common">Meningeal worm</name>
    <dbReference type="NCBI Taxonomy" id="148309"/>
    <lineage>
        <taxon>Eukaryota</taxon>
        <taxon>Metazoa</taxon>
        <taxon>Ecdysozoa</taxon>
        <taxon>Nematoda</taxon>
        <taxon>Chromadorea</taxon>
        <taxon>Rhabditida</taxon>
        <taxon>Rhabditina</taxon>
        <taxon>Rhabditomorpha</taxon>
        <taxon>Strongyloidea</taxon>
        <taxon>Metastrongylidae</taxon>
        <taxon>Parelaphostrongylus</taxon>
    </lineage>
</organism>
<dbReference type="InterPro" id="IPR015797">
    <property type="entry name" value="NUDIX_hydrolase-like_dom_sf"/>
</dbReference>
<proteinExistence type="predicted"/>
<dbReference type="SUPFAM" id="SSF55811">
    <property type="entry name" value="Nudix"/>
    <property type="match status" value="1"/>
</dbReference>
<comment type="caution">
    <text evidence="1">The sequence shown here is derived from an EMBL/GenBank/DDBJ whole genome shotgun (WGS) entry which is preliminary data.</text>
</comment>